<dbReference type="EMBL" id="BMQB01000002">
    <property type="protein sequence ID" value="GGJ86001.1"/>
    <property type="molecule type" value="Genomic_DNA"/>
</dbReference>
<dbReference type="InterPro" id="IPR049457">
    <property type="entry name" value="Emfourin"/>
</dbReference>
<evidence type="ECO:0000313" key="3">
    <source>
        <dbReference type="Proteomes" id="UP000649739"/>
    </source>
</evidence>
<accession>A0A8J3B8P4</accession>
<dbReference type="Pfam" id="PF20242">
    <property type="entry name" value="Emfourin"/>
    <property type="match status" value="1"/>
</dbReference>
<proteinExistence type="predicted"/>
<feature type="compositionally biased region" description="Low complexity" evidence="1">
    <location>
        <begin position="27"/>
        <end position="50"/>
    </location>
</feature>
<keyword evidence="3" id="KW-1185">Reference proteome</keyword>
<protein>
    <submittedName>
        <fullName evidence="2">Uncharacterized protein</fullName>
    </submittedName>
</protein>
<reference evidence="2" key="2">
    <citation type="submission" date="2020-09" db="EMBL/GenBank/DDBJ databases">
        <authorList>
            <person name="Sun Q."/>
            <person name="Ohkuma M."/>
        </authorList>
    </citation>
    <scope>NUCLEOTIDE SEQUENCE</scope>
    <source>
        <strain evidence="2">JCM 3090</strain>
    </source>
</reference>
<comment type="caution">
    <text evidence="2">The sequence shown here is derived from an EMBL/GenBank/DDBJ whole genome shotgun (WGS) entry which is preliminary data.</text>
</comment>
<evidence type="ECO:0000313" key="2">
    <source>
        <dbReference type="EMBL" id="GGJ86001.1"/>
    </source>
</evidence>
<name>A0A8J3B8P4_9ACTN</name>
<feature type="region of interest" description="Disordered" evidence="1">
    <location>
        <begin position="22"/>
        <end position="50"/>
    </location>
</feature>
<sequence length="163" mass="16781">MLSAALTAMVGLAMLAGCDDNGGTAGGRPTETPGTTAPTSPGSPSAPLPTGERLIEYQRTGGLAGVDDRFTVLDSGRYQLAVRNSPTRTGELKPEEVAELRRVIKTARLGAHSQPSATGGVADGFHYTLTVGGRSLRVTDGSIPEDVEPVVSALTALVSQYSQ</sequence>
<gene>
    <name evidence="2" type="ORF">GCM10010123_14520</name>
</gene>
<dbReference type="Proteomes" id="UP000649739">
    <property type="component" value="Unassembled WGS sequence"/>
</dbReference>
<evidence type="ECO:0000256" key="1">
    <source>
        <dbReference type="SAM" id="MobiDB-lite"/>
    </source>
</evidence>
<organism evidence="2 3">
    <name type="scientific">Pilimelia anulata</name>
    <dbReference type="NCBI Taxonomy" id="53371"/>
    <lineage>
        <taxon>Bacteria</taxon>
        <taxon>Bacillati</taxon>
        <taxon>Actinomycetota</taxon>
        <taxon>Actinomycetes</taxon>
        <taxon>Micromonosporales</taxon>
        <taxon>Micromonosporaceae</taxon>
        <taxon>Pilimelia</taxon>
    </lineage>
</organism>
<dbReference type="AlphaFoldDB" id="A0A8J3B8P4"/>
<reference evidence="2" key="1">
    <citation type="journal article" date="2014" name="Int. J. Syst. Evol. Microbiol.">
        <title>Complete genome sequence of Corynebacterium casei LMG S-19264T (=DSM 44701T), isolated from a smear-ripened cheese.</title>
        <authorList>
            <consortium name="US DOE Joint Genome Institute (JGI-PGF)"/>
            <person name="Walter F."/>
            <person name="Albersmeier A."/>
            <person name="Kalinowski J."/>
            <person name="Ruckert C."/>
        </authorList>
    </citation>
    <scope>NUCLEOTIDE SEQUENCE</scope>
    <source>
        <strain evidence="2">JCM 3090</strain>
    </source>
</reference>